<gene>
    <name evidence="2" type="ORF">FOL01_0696</name>
</gene>
<accession>A0A1L6RAI7</accession>
<dbReference type="STRING" id="1631871.FOL01_0696"/>
<dbReference type="Pfam" id="PF02464">
    <property type="entry name" value="CinA"/>
    <property type="match status" value="1"/>
</dbReference>
<dbReference type="RefSeq" id="WP_075269399.1">
    <property type="nucleotide sequence ID" value="NZ_CP014332.1"/>
</dbReference>
<protein>
    <submittedName>
        <fullName evidence="2">Molybdopterin binding motif, CinA N-terminal domain / C-terminal domain of CinA type S</fullName>
    </submittedName>
</protein>
<dbReference type="AlphaFoldDB" id="A0A1L6RAI7"/>
<evidence type="ECO:0000313" key="2">
    <source>
        <dbReference type="EMBL" id="APS41555.1"/>
    </source>
</evidence>
<dbReference type="InterPro" id="IPR036653">
    <property type="entry name" value="CinA-like_C"/>
</dbReference>
<sequence length="160" mass="16486">MQQEQVGKSLITRHQTITSAESLTAGLFVATLAEVSGISAALPGAFVTYAAAAKTKLVGVPAELITQYGVVSDQVAQAMARGAQAKLATDWAISFTGVAGPDALEGHPAGTVYIGVATPSGQTMAQKYQFSGDRQAVREASVAAGFDWLVDLLAKESSIN</sequence>
<dbReference type="Gene3D" id="3.90.950.20">
    <property type="entry name" value="CinA-like"/>
    <property type="match status" value="1"/>
</dbReference>
<feature type="domain" description="CinA C-terminal" evidence="1">
    <location>
        <begin position="3"/>
        <end position="152"/>
    </location>
</feature>
<dbReference type="SUPFAM" id="SSF142433">
    <property type="entry name" value="CinA-like"/>
    <property type="match status" value="1"/>
</dbReference>
<organism evidence="2 3">
    <name type="scientific">Weissella jogaejeotgali</name>
    <dbReference type="NCBI Taxonomy" id="1631871"/>
    <lineage>
        <taxon>Bacteria</taxon>
        <taxon>Bacillati</taxon>
        <taxon>Bacillota</taxon>
        <taxon>Bacilli</taxon>
        <taxon>Lactobacillales</taxon>
        <taxon>Lactobacillaceae</taxon>
        <taxon>Weissella</taxon>
    </lineage>
</organism>
<reference evidence="2 3" key="1">
    <citation type="submission" date="2016-02" db="EMBL/GenBank/DDBJ databases">
        <title>Complete Genome Sequence of Weissella jogaejeotgali FOL01.</title>
        <authorList>
            <person name="Lee J.-H."/>
            <person name="Ku H.-J."/>
        </authorList>
    </citation>
    <scope>NUCLEOTIDE SEQUENCE [LARGE SCALE GENOMIC DNA]</scope>
    <source>
        <strain evidence="2 3">FOL01</strain>
    </source>
</reference>
<dbReference type="OrthoDB" id="9801454at2"/>
<evidence type="ECO:0000259" key="1">
    <source>
        <dbReference type="Pfam" id="PF02464"/>
    </source>
</evidence>
<evidence type="ECO:0000313" key="3">
    <source>
        <dbReference type="Proteomes" id="UP000185473"/>
    </source>
</evidence>
<dbReference type="EMBL" id="CP014332">
    <property type="protein sequence ID" value="APS41555.1"/>
    <property type="molecule type" value="Genomic_DNA"/>
</dbReference>
<dbReference type="InterPro" id="IPR008136">
    <property type="entry name" value="CinA_C"/>
</dbReference>
<dbReference type="KEGG" id="wjo:FOL01_0696"/>
<keyword evidence="3" id="KW-1185">Reference proteome</keyword>
<dbReference type="NCBIfam" id="TIGR00199">
    <property type="entry name" value="PncC_domain"/>
    <property type="match status" value="1"/>
</dbReference>
<name>A0A1L6RAI7_9LACO</name>
<dbReference type="Proteomes" id="UP000185473">
    <property type="component" value="Chromosome"/>
</dbReference>
<proteinExistence type="predicted"/>